<comment type="similarity">
    <text evidence="1">Belongs to the short-chain dehydrogenases/reductases (SDR) family.</text>
</comment>
<dbReference type="PRINTS" id="PR00081">
    <property type="entry name" value="GDHRDH"/>
</dbReference>
<keyword evidence="5" id="KW-1185">Reference proteome</keyword>
<dbReference type="AlphaFoldDB" id="A0A1X7N218"/>
<dbReference type="PANTHER" id="PTHR42760">
    <property type="entry name" value="SHORT-CHAIN DEHYDROGENASES/REDUCTASES FAMILY MEMBER"/>
    <property type="match status" value="1"/>
</dbReference>
<evidence type="ECO:0000313" key="5">
    <source>
        <dbReference type="Proteomes" id="UP000193083"/>
    </source>
</evidence>
<dbReference type="Pfam" id="PF13561">
    <property type="entry name" value="adh_short_C2"/>
    <property type="match status" value="1"/>
</dbReference>
<dbReference type="InterPro" id="IPR057326">
    <property type="entry name" value="KR_dom"/>
</dbReference>
<dbReference type="SUPFAM" id="SSF51735">
    <property type="entry name" value="NAD(P)-binding Rossmann-fold domains"/>
    <property type="match status" value="1"/>
</dbReference>
<feature type="domain" description="Ketoreductase" evidence="3">
    <location>
        <begin position="4"/>
        <end position="177"/>
    </location>
</feature>
<evidence type="ECO:0000313" key="4">
    <source>
        <dbReference type="EMBL" id="SMH30871.1"/>
    </source>
</evidence>
<organism evidence="4 5">
    <name type="scientific">Mesorhizobium australicum</name>
    <dbReference type="NCBI Taxonomy" id="536018"/>
    <lineage>
        <taxon>Bacteria</taxon>
        <taxon>Pseudomonadati</taxon>
        <taxon>Pseudomonadota</taxon>
        <taxon>Alphaproteobacteria</taxon>
        <taxon>Hyphomicrobiales</taxon>
        <taxon>Phyllobacteriaceae</taxon>
        <taxon>Mesorhizobium</taxon>
    </lineage>
</organism>
<accession>A0A1X7N218</accession>
<dbReference type="InterPro" id="IPR002347">
    <property type="entry name" value="SDR_fam"/>
</dbReference>
<protein>
    <submittedName>
        <fullName evidence="4">3-oxoacyl-[acyl-carrier protein] reductase</fullName>
    </submittedName>
</protein>
<gene>
    <name evidence="4" type="ORF">SAMN02982922_1088</name>
</gene>
<proteinExistence type="inferred from homology"/>
<dbReference type="EMBL" id="FXBL01000004">
    <property type="protein sequence ID" value="SMH30871.1"/>
    <property type="molecule type" value="Genomic_DNA"/>
</dbReference>
<dbReference type="PRINTS" id="PR00080">
    <property type="entry name" value="SDRFAMILY"/>
</dbReference>
<dbReference type="PANTHER" id="PTHR42760:SF133">
    <property type="entry name" value="3-OXOACYL-[ACYL-CARRIER-PROTEIN] REDUCTASE"/>
    <property type="match status" value="1"/>
</dbReference>
<dbReference type="Gene3D" id="3.40.50.720">
    <property type="entry name" value="NAD(P)-binding Rossmann-like Domain"/>
    <property type="match status" value="1"/>
</dbReference>
<dbReference type="InterPro" id="IPR020904">
    <property type="entry name" value="Sc_DH/Rdtase_CS"/>
</dbReference>
<keyword evidence="2" id="KW-0560">Oxidoreductase</keyword>
<evidence type="ECO:0000259" key="3">
    <source>
        <dbReference type="SMART" id="SM00822"/>
    </source>
</evidence>
<reference evidence="5" key="1">
    <citation type="submission" date="2017-04" db="EMBL/GenBank/DDBJ databases">
        <authorList>
            <person name="Varghese N."/>
            <person name="Submissions S."/>
        </authorList>
    </citation>
    <scope>NUCLEOTIDE SEQUENCE [LARGE SCALE GENOMIC DNA]</scope>
    <source>
        <strain evidence="5">B5P</strain>
    </source>
</reference>
<sequence length="239" mass="24842">MAERRFVITGGAGGIGSACARQLIELGAKVTLVDIDKGRLERVRDGFPTGSADIVVSAIDSPAEAARVLDAAGGAVFGLVHMAGVFEPDPLDADRHDVWDRAMAANLTNAYDLAVAYQSRRDTSQVGRIVFCSSTAYRRGTAGYVAYASAKAGIVGLTRSLSRQFAPHTLVNAVAPSAILTSMTVDVLKHRSDALLAGIPLGRFGEAEEVASVVTFLCGPGSSYVTGQTINVDGGTLNA</sequence>
<name>A0A1X7N218_9HYPH</name>
<dbReference type="CDD" id="cd05233">
    <property type="entry name" value="SDR_c"/>
    <property type="match status" value="1"/>
</dbReference>
<dbReference type="RefSeq" id="WP_176247435.1">
    <property type="nucleotide sequence ID" value="NZ_FXBL01000004.1"/>
</dbReference>
<dbReference type="InterPro" id="IPR036291">
    <property type="entry name" value="NAD(P)-bd_dom_sf"/>
</dbReference>
<dbReference type="GO" id="GO:0016616">
    <property type="term" value="F:oxidoreductase activity, acting on the CH-OH group of donors, NAD or NADP as acceptor"/>
    <property type="evidence" value="ECO:0007669"/>
    <property type="project" value="UniProtKB-ARBA"/>
</dbReference>
<dbReference type="SMART" id="SM00822">
    <property type="entry name" value="PKS_KR"/>
    <property type="match status" value="1"/>
</dbReference>
<dbReference type="Proteomes" id="UP000193083">
    <property type="component" value="Unassembled WGS sequence"/>
</dbReference>
<evidence type="ECO:0000256" key="1">
    <source>
        <dbReference type="ARBA" id="ARBA00006484"/>
    </source>
</evidence>
<dbReference type="PROSITE" id="PS00061">
    <property type="entry name" value="ADH_SHORT"/>
    <property type="match status" value="1"/>
</dbReference>
<evidence type="ECO:0000256" key="2">
    <source>
        <dbReference type="ARBA" id="ARBA00023002"/>
    </source>
</evidence>
<dbReference type="PROSITE" id="PS51257">
    <property type="entry name" value="PROKAR_LIPOPROTEIN"/>
    <property type="match status" value="1"/>
</dbReference>